<dbReference type="Proteomes" id="UP000255411">
    <property type="component" value="Chromosome"/>
</dbReference>
<evidence type="ECO:0000313" key="6">
    <source>
        <dbReference type="Proteomes" id="UP000238956"/>
    </source>
</evidence>
<keyword evidence="3" id="KW-1133">Transmembrane helix</keyword>
<evidence type="ECO:0000313" key="4">
    <source>
        <dbReference type="EMBL" id="AUW95765.1"/>
    </source>
</evidence>
<evidence type="ECO:0000313" key="5">
    <source>
        <dbReference type="EMBL" id="AXJ12109.1"/>
    </source>
</evidence>
<name>A0A2L0D1T0_9STRE</name>
<dbReference type="GO" id="GO:0030420">
    <property type="term" value="P:establishment of competence for transformation"/>
    <property type="evidence" value="ECO:0007669"/>
    <property type="project" value="UniProtKB-KW"/>
</dbReference>
<reference evidence="5 7" key="1">
    <citation type="submission" date="2017-07" db="EMBL/GenBank/DDBJ databases">
        <title>Streptococcus pluranimalium as cause of bovine abortion.</title>
        <authorList>
            <person name="Rodriguez Campos S."/>
            <person name="Gobeli Brawand S."/>
            <person name="Brodard I."/>
            <person name="Rychener L."/>
            <person name="Perreten V."/>
        </authorList>
    </citation>
    <scope>NUCLEOTIDE SEQUENCE [LARGE SCALE GENOMIC DNA]</scope>
    <source>
        <strain evidence="5 7">14A0014</strain>
    </source>
</reference>
<dbReference type="Proteomes" id="UP000238956">
    <property type="component" value="Chromosome"/>
</dbReference>
<accession>A0A2L0D1T0</accession>
<gene>
    <name evidence="4" type="ORF">C0J00_00800</name>
    <name evidence="5" type="ORF">Sp14A_01530</name>
</gene>
<comment type="subcellular location">
    <subcellularLocation>
        <location evidence="1">Cell surface</location>
    </subcellularLocation>
</comment>
<keyword evidence="2" id="KW-0178">Competence</keyword>
<evidence type="ECO:0000313" key="7">
    <source>
        <dbReference type="Proteomes" id="UP000255411"/>
    </source>
</evidence>
<evidence type="ECO:0000256" key="3">
    <source>
        <dbReference type="SAM" id="Phobius"/>
    </source>
</evidence>
<feature type="transmembrane region" description="Helical" evidence="3">
    <location>
        <begin position="12"/>
        <end position="35"/>
    </location>
</feature>
<evidence type="ECO:0000256" key="1">
    <source>
        <dbReference type="ARBA" id="ARBA00004241"/>
    </source>
</evidence>
<proteinExistence type="predicted"/>
<sequence length="138" mass="15817">MQKLRSKHVEGFTLIEALLTLSVMTFLTLATSGSIKTIFNQVQNQLFFVTFEQVYRETQRLSASREKETVLRITDRYLENPLGRYPVPDTVVLEKEQQLVFNQSGGNSSLAKIVFKASGERITYQLYLGSGQYQKKKD</sequence>
<dbReference type="NCBIfam" id="NF040982">
    <property type="entry name" value="ComGD"/>
    <property type="match status" value="1"/>
</dbReference>
<dbReference type="RefSeq" id="WP_104967107.1">
    <property type="nucleotide sequence ID" value="NZ_CP022601.1"/>
</dbReference>
<dbReference type="InterPro" id="IPR012902">
    <property type="entry name" value="N_methyl_site"/>
</dbReference>
<keyword evidence="6" id="KW-1185">Reference proteome</keyword>
<keyword evidence="3" id="KW-0472">Membrane</keyword>
<dbReference type="PROSITE" id="PS00409">
    <property type="entry name" value="PROKAR_NTER_METHYL"/>
    <property type="match status" value="1"/>
</dbReference>
<dbReference type="OrthoDB" id="2243810at2"/>
<dbReference type="InterPro" id="IPR016785">
    <property type="entry name" value="ComGD"/>
</dbReference>
<dbReference type="GO" id="GO:0009986">
    <property type="term" value="C:cell surface"/>
    <property type="evidence" value="ECO:0007669"/>
    <property type="project" value="UniProtKB-SubCell"/>
</dbReference>
<reference evidence="4 6" key="3">
    <citation type="submission" date="2018-02" db="EMBL/GenBank/DDBJ databases">
        <title>Whole genome sequencing analysis of Streptococcus pluranimalium isolated from cattle infected mastitis in China.</title>
        <authorList>
            <person name="Zhang J.-R."/>
            <person name="Hu G.-Z."/>
        </authorList>
    </citation>
    <scope>NUCLEOTIDE SEQUENCE [LARGE SCALE GENOMIC DNA]</scope>
    <source>
        <strain evidence="4 6">TH11417</strain>
    </source>
</reference>
<evidence type="ECO:0000256" key="2">
    <source>
        <dbReference type="ARBA" id="ARBA00023287"/>
    </source>
</evidence>
<dbReference type="GeneID" id="98392448"/>
<reference evidence="4 6" key="2">
    <citation type="submission" date="2017-12" db="EMBL/GenBank/DDBJ databases">
        <authorList>
            <person name="Hurst M.R.H."/>
        </authorList>
    </citation>
    <scope>NUCLEOTIDE SEQUENCE [LARGE SCALE GENOMIC DNA]</scope>
    <source>
        <strain evidence="4 6">TH11417</strain>
    </source>
</reference>
<dbReference type="EMBL" id="CP022601">
    <property type="protein sequence ID" value="AXJ12109.1"/>
    <property type="molecule type" value="Genomic_DNA"/>
</dbReference>
<dbReference type="KEGG" id="splr:C0J00_00800"/>
<protein>
    <submittedName>
        <fullName evidence="4">Competence protein</fullName>
    </submittedName>
</protein>
<organism evidence="4 6">
    <name type="scientific">Streptococcus pluranimalium</name>
    <dbReference type="NCBI Taxonomy" id="82348"/>
    <lineage>
        <taxon>Bacteria</taxon>
        <taxon>Bacillati</taxon>
        <taxon>Bacillota</taxon>
        <taxon>Bacilli</taxon>
        <taxon>Lactobacillales</taxon>
        <taxon>Streptococcaceae</taxon>
        <taxon>Streptococcus</taxon>
    </lineage>
</organism>
<dbReference type="AlphaFoldDB" id="A0A2L0D1T0"/>
<keyword evidence="3" id="KW-0812">Transmembrane</keyword>
<dbReference type="EMBL" id="CP025536">
    <property type="protein sequence ID" value="AUW95765.1"/>
    <property type="molecule type" value="Genomic_DNA"/>
</dbReference>